<proteinExistence type="predicted"/>
<dbReference type="EMBL" id="RCCT01000001">
    <property type="protein sequence ID" value="RLK10637.1"/>
    <property type="molecule type" value="Genomic_DNA"/>
</dbReference>
<dbReference type="Proteomes" id="UP000271700">
    <property type="component" value="Unassembled WGS sequence"/>
</dbReference>
<evidence type="ECO:0008006" key="3">
    <source>
        <dbReference type="Google" id="ProtNLM"/>
    </source>
</evidence>
<reference evidence="1 2" key="1">
    <citation type="submission" date="2018-10" db="EMBL/GenBank/DDBJ databases">
        <title>Genomic Encyclopedia of Archaeal and Bacterial Type Strains, Phase II (KMG-II): from individual species to whole genera.</title>
        <authorList>
            <person name="Goeker M."/>
        </authorList>
    </citation>
    <scope>NUCLEOTIDE SEQUENCE [LARGE SCALE GENOMIC DNA]</scope>
    <source>
        <strain evidence="1 2">DSM 29317</strain>
    </source>
</reference>
<accession>A0A497ZRP0</accession>
<organism evidence="1 2">
    <name type="scientific">Ruegeria conchae</name>
    <dbReference type="NCBI Taxonomy" id="981384"/>
    <lineage>
        <taxon>Bacteria</taxon>
        <taxon>Pseudomonadati</taxon>
        <taxon>Pseudomonadota</taxon>
        <taxon>Alphaproteobacteria</taxon>
        <taxon>Rhodobacterales</taxon>
        <taxon>Roseobacteraceae</taxon>
        <taxon>Ruegeria</taxon>
    </lineage>
</organism>
<comment type="caution">
    <text evidence="1">The sequence shown here is derived from an EMBL/GenBank/DDBJ whole genome shotgun (WGS) entry which is preliminary data.</text>
</comment>
<protein>
    <recommendedName>
        <fullName evidence="3">DNA-directed RNA polymerase</fullName>
    </recommendedName>
</protein>
<dbReference type="AlphaFoldDB" id="A0A497ZRP0"/>
<name>A0A497ZRP0_9RHOB</name>
<gene>
    <name evidence="1" type="ORF">CLV75_0614</name>
</gene>
<evidence type="ECO:0000313" key="2">
    <source>
        <dbReference type="Proteomes" id="UP000271700"/>
    </source>
</evidence>
<sequence length="407" mass="46085">MAPLVMLPFSDEAHTAVDALLDQTVSFQREQGRRKRGLKAGVALSLKATIAALIGDLLEATLNTESNGYCWRLGDRTKFKVTLATSRHYETLKKEWPLMGLMDVVDGFRGSDDWDGEIYHPNTPNKRWATRLRATSVLLSKLEDFGISPATLSLHFRTEQKKSQPISLRATKARDQTKTKNIQYAKTPLTDALESDVREINEFLSEWEYSFGAPPVLYRLFNNGDTEDYQWDMGGRFYGSDSTYINWKSENRKGIQIGGEATAEIDIKACQLTMLHGLFGVDYDVGVDLYEIDGFDRDEVKRTVHIIVGNGRVSGRRNPVQIKLLEQYPFLNDLEARGLNSLRLQAMDSNIMNQTLLTLKRQHNIPALPIHDCLIVRARDIGTAEEVFSEVFDEHIGVKPTLETELQ</sequence>
<evidence type="ECO:0000313" key="1">
    <source>
        <dbReference type="EMBL" id="RLK10637.1"/>
    </source>
</evidence>
<keyword evidence="2" id="KW-1185">Reference proteome</keyword>